<protein>
    <recommendedName>
        <fullName evidence="9">MFS general substrate transporter</fullName>
    </recommendedName>
</protein>
<evidence type="ECO:0000256" key="3">
    <source>
        <dbReference type="ARBA" id="ARBA00022989"/>
    </source>
</evidence>
<feature type="compositionally biased region" description="Low complexity" evidence="5">
    <location>
        <begin position="1"/>
        <end position="13"/>
    </location>
</feature>
<feature type="region of interest" description="Disordered" evidence="5">
    <location>
        <begin position="669"/>
        <end position="688"/>
    </location>
</feature>
<dbReference type="InterPro" id="IPR036259">
    <property type="entry name" value="MFS_trans_sf"/>
</dbReference>
<dbReference type="Proteomes" id="UP001556367">
    <property type="component" value="Unassembled WGS sequence"/>
</dbReference>
<proteinExistence type="predicted"/>
<keyword evidence="2 6" id="KW-0812">Transmembrane</keyword>
<feature type="transmembrane region" description="Helical" evidence="6">
    <location>
        <begin position="471"/>
        <end position="492"/>
    </location>
</feature>
<dbReference type="PANTHER" id="PTHR23507:SF1">
    <property type="entry name" value="FI18259P1-RELATED"/>
    <property type="match status" value="1"/>
</dbReference>
<dbReference type="Gene3D" id="1.20.1250.20">
    <property type="entry name" value="MFS general substrate transporter like domains"/>
    <property type="match status" value="2"/>
</dbReference>
<evidence type="ECO:0000313" key="8">
    <source>
        <dbReference type="Proteomes" id="UP001556367"/>
    </source>
</evidence>
<name>A0ABR3ITT8_9AGAR</name>
<evidence type="ECO:0000313" key="7">
    <source>
        <dbReference type="EMBL" id="KAL0946702.1"/>
    </source>
</evidence>
<feature type="region of interest" description="Disordered" evidence="5">
    <location>
        <begin position="506"/>
        <end position="536"/>
    </location>
</feature>
<feature type="transmembrane region" description="Helical" evidence="6">
    <location>
        <begin position="642"/>
        <end position="661"/>
    </location>
</feature>
<feature type="compositionally biased region" description="Low complexity" evidence="5">
    <location>
        <begin position="514"/>
        <end position="534"/>
    </location>
</feature>
<dbReference type="InterPro" id="IPR011701">
    <property type="entry name" value="MFS"/>
</dbReference>
<dbReference type="PANTHER" id="PTHR23507">
    <property type="entry name" value="ZGC:174356"/>
    <property type="match status" value="1"/>
</dbReference>
<evidence type="ECO:0000256" key="5">
    <source>
        <dbReference type="SAM" id="MobiDB-lite"/>
    </source>
</evidence>
<keyword evidence="4 6" id="KW-0472">Membrane</keyword>
<evidence type="ECO:0000256" key="1">
    <source>
        <dbReference type="ARBA" id="ARBA00004141"/>
    </source>
</evidence>
<feature type="transmembrane region" description="Helical" evidence="6">
    <location>
        <begin position="206"/>
        <end position="229"/>
    </location>
</feature>
<feature type="transmembrane region" description="Helical" evidence="6">
    <location>
        <begin position="309"/>
        <end position="332"/>
    </location>
</feature>
<feature type="transmembrane region" description="Helical" evidence="6">
    <location>
        <begin position="269"/>
        <end position="297"/>
    </location>
</feature>
<dbReference type="EMBL" id="JASNQZ010000015">
    <property type="protein sequence ID" value="KAL0946702.1"/>
    <property type="molecule type" value="Genomic_DNA"/>
</dbReference>
<comment type="caution">
    <text evidence="7">The sequence shown here is derived from an EMBL/GenBank/DDBJ whole genome shotgun (WGS) entry which is preliminary data.</text>
</comment>
<accession>A0ABR3ITT8</accession>
<dbReference type="Pfam" id="PF07690">
    <property type="entry name" value="MFS_1"/>
    <property type="match status" value="2"/>
</dbReference>
<evidence type="ECO:0008006" key="9">
    <source>
        <dbReference type="Google" id="ProtNLM"/>
    </source>
</evidence>
<feature type="transmembrane region" description="Helical" evidence="6">
    <location>
        <begin position="570"/>
        <end position="596"/>
    </location>
</feature>
<evidence type="ECO:0000256" key="2">
    <source>
        <dbReference type="ARBA" id="ARBA00022692"/>
    </source>
</evidence>
<keyword evidence="8" id="KW-1185">Reference proteome</keyword>
<feature type="transmembrane region" description="Helical" evidence="6">
    <location>
        <begin position="432"/>
        <end position="451"/>
    </location>
</feature>
<feature type="transmembrane region" description="Helical" evidence="6">
    <location>
        <begin position="338"/>
        <end position="360"/>
    </location>
</feature>
<feature type="transmembrane region" description="Helical" evidence="6">
    <location>
        <begin position="241"/>
        <end position="263"/>
    </location>
</feature>
<keyword evidence="3 6" id="KW-1133">Transmembrane helix</keyword>
<evidence type="ECO:0000256" key="4">
    <source>
        <dbReference type="ARBA" id="ARBA00023136"/>
    </source>
</evidence>
<evidence type="ECO:0000256" key="6">
    <source>
        <dbReference type="SAM" id="Phobius"/>
    </source>
</evidence>
<gene>
    <name evidence="7" type="ORF">HGRIS_012889</name>
</gene>
<dbReference type="SUPFAM" id="SSF103473">
    <property type="entry name" value="MFS general substrate transporter"/>
    <property type="match status" value="1"/>
</dbReference>
<organism evidence="7 8">
    <name type="scientific">Hohenbuehelia grisea</name>
    <dbReference type="NCBI Taxonomy" id="104357"/>
    <lineage>
        <taxon>Eukaryota</taxon>
        <taxon>Fungi</taxon>
        <taxon>Dikarya</taxon>
        <taxon>Basidiomycota</taxon>
        <taxon>Agaricomycotina</taxon>
        <taxon>Agaricomycetes</taxon>
        <taxon>Agaricomycetidae</taxon>
        <taxon>Agaricales</taxon>
        <taxon>Pleurotineae</taxon>
        <taxon>Pleurotaceae</taxon>
        <taxon>Hohenbuehelia</taxon>
    </lineage>
</organism>
<comment type="subcellular location">
    <subcellularLocation>
        <location evidence="1">Membrane</location>
        <topology evidence="1">Multi-pass membrane protein</topology>
    </subcellularLocation>
</comment>
<feature type="transmembrane region" description="Helical" evidence="6">
    <location>
        <begin position="608"/>
        <end position="630"/>
    </location>
</feature>
<sequence length="688" mass="74787">MPLPSRSVSSTSSIRNRVLPGARPHGSRNTTASSIPIVQQAESLILSDGPVGEEAAELLTDFVRHHADETLVADDEESMLEADADDGDDTDEWAGKPWWKRPSPYWLLFMMLLSAPATGMTIAPRIEIYTLLACSVHKPEVFEIAPIGANLPYIIPHKLDPLSNSNPTDSFLSSASWPNDTVRVQAGHGYDDTYKLCAKDPVVQAAVAQLSTALTTTLGVLSCLTTGWWGNFSDRWGRTRLMGIAVMGVLFTDIIIILVALFPRSIPGGYWFLIIGSVVDGLVGGVTTASAAMHAYIADTTSPSSRSRFLSLSLGILFIGIALGPTLGSLIIRLTQQALFVFYLAAGLHAFYAFICWFVLPESLSEKDMIEFRENSRKKELAESRERELEVANGAGLLTRTASSTKRCFKFLAPLGIFIPFRDSSSLTGRNWNLTLIALGYGFTISIMASYPFKFQYAAATFGWTSETLGYFMSIVGAVRAVFLAIVLPIIIKIFKPKPELVPIPPHEQTERAPLLPSNPSSSSISRSRSPNPRSLRELHSPSFDLGLARVSLLIDALSFVFMGHAPTGIAFTFFGVVGSMGTGFTPAIQSVAVELFMAKGEKESGKLFGALSVVQSLSSQIIGPAVFGYTYVQTVKTYPRTIFYLSVVAALISFILISFIRLPKHDVRSNEDDTENGSSLGREAPLG</sequence>
<reference evidence="8" key="1">
    <citation type="submission" date="2024-06" db="EMBL/GenBank/DDBJ databases">
        <title>Multi-omics analyses provide insights into the biosynthesis of the anticancer antibiotic pleurotin in Hohenbuehelia grisea.</title>
        <authorList>
            <person name="Weaver J.A."/>
            <person name="Alberti F."/>
        </authorList>
    </citation>
    <scope>NUCLEOTIDE SEQUENCE [LARGE SCALE GENOMIC DNA]</scope>
    <source>
        <strain evidence="8">T-177</strain>
    </source>
</reference>
<feature type="region of interest" description="Disordered" evidence="5">
    <location>
        <begin position="1"/>
        <end position="35"/>
    </location>
</feature>